<dbReference type="OrthoDB" id="9796690at2"/>
<dbReference type="PANTHER" id="PTHR33653:SF1">
    <property type="entry name" value="RIBONUCLEASE VAPC2"/>
    <property type="match status" value="1"/>
</dbReference>
<dbReference type="InterPro" id="IPR002716">
    <property type="entry name" value="PIN_dom"/>
</dbReference>
<evidence type="ECO:0000256" key="6">
    <source>
        <dbReference type="ARBA" id="ARBA00022842"/>
    </source>
</evidence>
<dbReference type="Gene3D" id="3.40.50.1010">
    <property type="entry name" value="5'-nuclease"/>
    <property type="match status" value="1"/>
</dbReference>
<reference evidence="10 11" key="1">
    <citation type="submission" date="2018-01" db="EMBL/GenBank/DDBJ databases">
        <authorList>
            <person name="Fu G.-Y."/>
        </authorList>
    </citation>
    <scope>NUCLEOTIDE SEQUENCE [LARGE SCALE GENOMIC DNA]</scope>
    <source>
        <strain evidence="10 11">SY39</strain>
    </source>
</reference>
<accession>A0A2I6S709</accession>
<dbReference type="GO" id="GO:0004540">
    <property type="term" value="F:RNA nuclease activity"/>
    <property type="evidence" value="ECO:0007669"/>
    <property type="project" value="InterPro"/>
</dbReference>
<evidence type="ECO:0000313" key="10">
    <source>
        <dbReference type="EMBL" id="AUN95035.1"/>
    </source>
</evidence>
<comment type="function">
    <text evidence="8">Toxic component of a toxin-antitoxin (TA) system. An RNase.</text>
</comment>
<dbReference type="EMBL" id="CP025682">
    <property type="protein sequence ID" value="AUN95035.1"/>
    <property type="molecule type" value="Genomic_DNA"/>
</dbReference>
<dbReference type="Pfam" id="PF01850">
    <property type="entry name" value="PIN"/>
    <property type="match status" value="1"/>
</dbReference>
<evidence type="ECO:0000256" key="8">
    <source>
        <dbReference type="HAMAP-Rule" id="MF_00265"/>
    </source>
</evidence>
<organism evidence="10 11">
    <name type="scientific">Pseudazoarcus pumilus</name>
    <dbReference type="NCBI Taxonomy" id="2067960"/>
    <lineage>
        <taxon>Bacteria</taxon>
        <taxon>Pseudomonadati</taxon>
        <taxon>Pseudomonadota</taxon>
        <taxon>Betaproteobacteria</taxon>
        <taxon>Rhodocyclales</taxon>
        <taxon>Zoogloeaceae</taxon>
        <taxon>Pseudazoarcus</taxon>
    </lineage>
</organism>
<gene>
    <name evidence="8" type="primary">vapC</name>
    <name evidence="10" type="ORF">C0099_08850</name>
</gene>
<comment type="similarity">
    <text evidence="7 8">Belongs to the PINc/VapC protein family.</text>
</comment>
<protein>
    <recommendedName>
        <fullName evidence="8">Ribonuclease VapC</fullName>
        <shortName evidence="8">RNase VapC</shortName>
        <ecNumber evidence="8">3.1.-.-</ecNumber>
    </recommendedName>
    <alternativeName>
        <fullName evidence="8">Toxin VapC</fullName>
    </alternativeName>
</protein>
<evidence type="ECO:0000256" key="7">
    <source>
        <dbReference type="ARBA" id="ARBA00038093"/>
    </source>
</evidence>
<dbReference type="Proteomes" id="UP000242205">
    <property type="component" value="Chromosome"/>
</dbReference>
<evidence type="ECO:0000256" key="2">
    <source>
        <dbReference type="ARBA" id="ARBA00022649"/>
    </source>
</evidence>
<dbReference type="GO" id="GO:0016787">
    <property type="term" value="F:hydrolase activity"/>
    <property type="evidence" value="ECO:0007669"/>
    <property type="project" value="UniProtKB-KW"/>
</dbReference>
<evidence type="ECO:0000256" key="5">
    <source>
        <dbReference type="ARBA" id="ARBA00022801"/>
    </source>
</evidence>
<dbReference type="GO" id="GO:0000287">
    <property type="term" value="F:magnesium ion binding"/>
    <property type="evidence" value="ECO:0007669"/>
    <property type="project" value="UniProtKB-UniRule"/>
</dbReference>
<feature type="binding site" evidence="8">
    <location>
        <position position="9"/>
    </location>
    <ligand>
        <name>Mg(2+)</name>
        <dbReference type="ChEBI" id="CHEBI:18420"/>
    </ligand>
</feature>
<keyword evidence="2 8" id="KW-1277">Toxin-antitoxin system</keyword>
<dbReference type="KEGG" id="atw:C0099_08850"/>
<dbReference type="SUPFAM" id="SSF88723">
    <property type="entry name" value="PIN domain-like"/>
    <property type="match status" value="1"/>
</dbReference>
<keyword evidence="5 8" id="KW-0378">Hydrolase</keyword>
<evidence type="ECO:0000256" key="4">
    <source>
        <dbReference type="ARBA" id="ARBA00022723"/>
    </source>
</evidence>
<keyword evidence="8" id="KW-0800">Toxin</keyword>
<dbReference type="HAMAP" id="MF_00265">
    <property type="entry name" value="VapC_Nob1"/>
    <property type="match status" value="1"/>
</dbReference>
<evidence type="ECO:0000313" key="11">
    <source>
        <dbReference type="Proteomes" id="UP000242205"/>
    </source>
</evidence>
<evidence type="ECO:0000256" key="3">
    <source>
        <dbReference type="ARBA" id="ARBA00022722"/>
    </source>
</evidence>
<dbReference type="AlphaFoldDB" id="A0A2I6S709"/>
<keyword evidence="3 8" id="KW-0540">Nuclease</keyword>
<dbReference type="CDD" id="cd18748">
    <property type="entry name" value="PIN_VapC4-5_FitB-like"/>
    <property type="match status" value="1"/>
</dbReference>
<dbReference type="EC" id="3.1.-.-" evidence="8"/>
<keyword evidence="4 8" id="KW-0479">Metal-binding</keyword>
<sequence length="135" mass="14995">MAASRYLLDTNILSELIRDPQGPVTQRIAALDDGAICTSIVVAGELRYGAARRGSPTLTGRVEQLLEHVEVLALDEAADRHYAEIRNDLEREGRVIGANDLWIAAHARSLDHILVTRNLREFERVPGLQIESWGD</sequence>
<keyword evidence="6 8" id="KW-0460">Magnesium</keyword>
<dbReference type="InterPro" id="IPR029060">
    <property type="entry name" value="PIN-like_dom_sf"/>
</dbReference>
<name>A0A2I6S709_9RHOO</name>
<proteinExistence type="inferred from homology"/>
<keyword evidence="11" id="KW-1185">Reference proteome</keyword>
<dbReference type="PANTHER" id="PTHR33653">
    <property type="entry name" value="RIBONUCLEASE VAPC2"/>
    <property type="match status" value="1"/>
</dbReference>
<feature type="binding site" evidence="8">
    <location>
        <position position="100"/>
    </location>
    <ligand>
        <name>Mg(2+)</name>
        <dbReference type="ChEBI" id="CHEBI:18420"/>
    </ligand>
</feature>
<comment type="cofactor">
    <cofactor evidence="1 8">
        <name>Mg(2+)</name>
        <dbReference type="ChEBI" id="CHEBI:18420"/>
    </cofactor>
</comment>
<dbReference type="InterPro" id="IPR022907">
    <property type="entry name" value="VapC_family"/>
</dbReference>
<feature type="domain" description="PIN" evidence="9">
    <location>
        <begin position="6"/>
        <end position="127"/>
    </location>
</feature>
<evidence type="ECO:0000256" key="1">
    <source>
        <dbReference type="ARBA" id="ARBA00001946"/>
    </source>
</evidence>
<dbReference type="InterPro" id="IPR050556">
    <property type="entry name" value="Type_II_TA_system_RNase"/>
</dbReference>
<dbReference type="GO" id="GO:0090729">
    <property type="term" value="F:toxin activity"/>
    <property type="evidence" value="ECO:0007669"/>
    <property type="project" value="UniProtKB-KW"/>
</dbReference>
<dbReference type="RefSeq" id="WP_102247101.1">
    <property type="nucleotide sequence ID" value="NZ_CP025682.1"/>
</dbReference>
<evidence type="ECO:0000259" key="9">
    <source>
        <dbReference type="Pfam" id="PF01850"/>
    </source>
</evidence>